<comment type="caution">
    <text evidence="1">The sequence shown here is derived from an EMBL/GenBank/DDBJ whole genome shotgun (WGS) entry which is preliminary data.</text>
</comment>
<sequence length="80" mass="8934">MTTEHSHNYPENFKARVVGKVEHRIGDGQLETIPENLDVDVATAIASFVLSWESEGQPVIVSLSKPEFEYHVDNGNILVK</sequence>
<dbReference type="EMBL" id="JACHKZ010000023">
    <property type="protein sequence ID" value="MBB6579105.1"/>
    <property type="molecule type" value="Genomic_DNA"/>
</dbReference>
<dbReference type="Proteomes" id="UP000562492">
    <property type="component" value="Unassembled WGS sequence"/>
</dbReference>
<evidence type="ECO:0000313" key="2">
    <source>
        <dbReference type="Proteomes" id="UP000562492"/>
    </source>
</evidence>
<keyword evidence="2" id="KW-1185">Reference proteome</keyword>
<protein>
    <submittedName>
        <fullName evidence="1">Uncharacterized protein</fullName>
    </submittedName>
</protein>
<reference evidence="1 2" key="1">
    <citation type="submission" date="2020-08" db="EMBL/GenBank/DDBJ databases">
        <title>Functional genomics of gut bacteria from endangered species of beetles.</title>
        <authorList>
            <person name="Carlos-Shanley C."/>
        </authorList>
    </citation>
    <scope>NUCLEOTIDE SEQUENCE [LARGE SCALE GENOMIC DNA]</scope>
    <source>
        <strain evidence="1 2">S00124</strain>
    </source>
</reference>
<dbReference type="RefSeq" id="WP_184710161.1">
    <property type="nucleotide sequence ID" value="NZ_CP083451.1"/>
</dbReference>
<organism evidence="1 2">
    <name type="scientific">Comamonas odontotermitis</name>
    <dbReference type="NCBI Taxonomy" id="379895"/>
    <lineage>
        <taxon>Bacteria</taxon>
        <taxon>Pseudomonadati</taxon>
        <taxon>Pseudomonadota</taxon>
        <taxon>Betaproteobacteria</taxon>
        <taxon>Burkholderiales</taxon>
        <taxon>Comamonadaceae</taxon>
        <taxon>Comamonas</taxon>
    </lineage>
</organism>
<accession>A0ABR6RIV0</accession>
<evidence type="ECO:0000313" key="1">
    <source>
        <dbReference type="EMBL" id="MBB6579105.1"/>
    </source>
</evidence>
<proteinExistence type="predicted"/>
<gene>
    <name evidence="1" type="ORF">HNP33_003215</name>
</gene>
<name>A0ABR6RIV0_9BURK</name>